<dbReference type="CDD" id="cd00186">
    <property type="entry name" value="TOP1Ac"/>
    <property type="match status" value="1"/>
</dbReference>
<comment type="catalytic activity">
    <reaction evidence="1 10">
        <text>ATP-independent breakage of single-stranded DNA, followed by passage and rejoining.</text>
        <dbReference type="EC" id="5.6.2.1"/>
    </reaction>
</comment>
<dbReference type="Proteomes" id="UP000233417">
    <property type="component" value="Unassembled WGS sequence"/>
</dbReference>
<dbReference type="InterPro" id="IPR023405">
    <property type="entry name" value="Topo_IA_core_domain"/>
</dbReference>
<dbReference type="Gene3D" id="1.10.290.10">
    <property type="entry name" value="Topoisomerase I, domain 4"/>
    <property type="match status" value="1"/>
</dbReference>
<evidence type="ECO:0000256" key="8">
    <source>
        <dbReference type="ARBA" id="ARBA00023125"/>
    </source>
</evidence>
<feature type="region of interest" description="Interaction with DNA" evidence="10">
    <location>
        <begin position="166"/>
        <end position="171"/>
    </location>
</feature>
<dbReference type="SMART" id="SM00436">
    <property type="entry name" value="TOP1Bc"/>
    <property type="match status" value="1"/>
</dbReference>
<evidence type="ECO:0000259" key="12">
    <source>
        <dbReference type="PROSITE" id="PS52039"/>
    </source>
</evidence>
<dbReference type="GO" id="GO:0003677">
    <property type="term" value="F:DNA binding"/>
    <property type="evidence" value="ECO:0007669"/>
    <property type="project" value="UniProtKB-KW"/>
</dbReference>
<feature type="site" description="Interaction with DNA" evidence="10">
    <location>
        <position position="38"/>
    </location>
</feature>
<keyword evidence="3" id="KW-0479">Metal-binding</keyword>
<feature type="site" description="Interaction with DNA" evidence="10">
    <location>
        <position position="294"/>
    </location>
</feature>
<keyword evidence="9 10" id="KW-0413">Isomerase</keyword>
<gene>
    <name evidence="10" type="primary">topA</name>
    <name evidence="13" type="ORF">CVU76_03475</name>
</gene>
<evidence type="ECO:0000256" key="6">
    <source>
        <dbReference type="ARBA" id="ARBA00022842"/>
    </source>
</evidence>
<dbReference type="InterPro" id="IPR013824">
    <property type="entry name" value="Topo_IA_cen_sub1"/>
</dbReference>
<dbReference type="Gene3D" id="3.30.65.10">
    <property type="entry name" value="Bacterial Topoisomerase I, domain 1"/>
    <property type="match status" value="3"/>
</dbReference>
<dbReference type="HAMAP" id="MF_00952">
    <property type="entry name" value="Topoisom_1_prok"/>
    <property type="match status" value="1"/>
</dbReference>
<dbReference type="InterPro" id="IPR000380">
    <property type="entry name" value="Topo_IA"/>
</dbReference>
<dbReference type="GO" id="GO:0008270">
    <property type="term" value="F:zinc ion binding"/>
    <property type="evidence" value="ECO:0007669"/>
    <property type="project" value="UniProtKB-KW"/>
</dbReference>
<dbReference type="InterPro" id="IPR005733">
    <property type="entry name" value="TopoI_bac-type"/>
</dbReference>
<dbReference type="SMART" id="SM00493">
    <property type="entry name" value="TOPRIM"/>
    <property type="match status" value="1"/>
</dbReference>
<keyword evidence="7 10" id="KW-0799">Topoisomerase</keyword>
<dbReference type="PROSITE" id="PS50880">
    <property type="entry name" value="TOPRIM"/>
    <property type="match status" value="1"/>
</dbReference>
<evidence type="ECO:0000256" key="1">
    <source>
        <dbReference type="ARBA" id="ARBA00000213"/>
    </source>
</evidence>
<reference evidence="13 14" key="1">
    <citation type="journal article" date="2017" name="ISME J.">
        <title>Potential for microbial H2 and metal transformations associated with novel bacteria and archaea in deep terrestrial subsurface sediments.</title>
        <authorList>
            <person name="Hernsdorf A.W."/>
            <person name="Amano Y."/>
            <person name="Miyakawa K."/>
            <person name="Ise K."/>
            <person name="Suzuki Y."/>
            <person name="Anantharaman K."/>
            <person name="Probst A."/>
            <person name="Burstein D."/>
            <person name="Thomas B.C."/>
            <person name="Banfield J.F."/>
        </authorList>
    </citation>
    <scope>NUCLEOTIDE SEQUENCE [LARGE SCALE GENOMIC DNA]</scope>
    <source>
        <strain evidence="13">HGW-Dojkabacteria-1</strain>
    </source>
</reference>
<dbReference type="InterPro" id="IPR028612">
    <property type="entry name" value="Topoisom_1_IA"/>
</dbReference>
<evidence type="ECO:0000256" key="3">
    <source>
        <dbReference type="ARBA" id="ARBA00022723"/>
    </source>
</evidence>
<feature type="site" description="Interaction with DNA" evidence="10">
    <location>
        <position position="142"/>
    </location>
</feature>
<dbReference type="InterPro" id="IPR013497">
    <property type="entry name" value="Topo_IA_cen"/>
</dbReference>
<dbReference type="CDD" id="cd03363">
    <property type="entry name" value="TOPRIM_TopoIA_TopoI"/>
    <property type="match status" value="1"/>
</dbReference>
<feature type="site" description="Interaction with DNA" evidence="10">
    <location>
        <position position="146"/>
    </location>
</feature>
<dbReference type="InterPro" id="IPR013825">
    <property type="entry name" value="Topo_IA_cen_sub2"/>
</dbReference>
<dbReference type="SUPFAM" id="SSF57783">
    <property type="entry name" value="Zinc beta-ribbon"/>
    <property type="match status" value="3"/>
</dbReference>
<dbReference type="InterPro" id="IPR023406">
    <property type="entry name" value="Topo_IA_AS"/>
</dbReference>
<feature type="domain" description="Toprim" evidence="11">
    <location>
        <begin position="8"/>
        <end position="118"/>
    </location>
</feature>
<organism evidence="13 14">
    <name type="scientific">Candidatus Dojkabacteria bacterium HGW-Dojkabacteria-1</name>
    <dbReference type="NCBI Taxonomy" id="2013761"/>
    <lineage>
        <taxon>Bacteria</taxon>
        <taxon>Candidatus Dojkabacteria</taxon>
    </lineage>
</organism>
<dbReference type="Gene3D" id="2.70.20.10">
    <property type="entry name" value="Topoisomerase I, domain 3"/>
    <property type="match status" value="1"/>
</dbReference>
<dbReference type="PANTHER" id="PTHR42785:SF1">
    <property type="entry name" value="DNA TOPOISOMERASE"/>
    <property type="match status" value="1"/>
</dbReference>
<comment type="subunit">
    <text evidence="10">Monomer.</text>
</comment>
<dbReference type="InterPro" id="IPR013498">
    <property type="entry name" value="Topo_IA_Znf"/>
</dbReference>
<evidence type="ECO:0000313" key="13">
    <source>
        <dbReference type="EMBL" id="PKN03057.1"/>
    </source>
</evidence>
<comment type="function">
    <text evidence="10">Releases the supercoiling and torsional tension of DNA, which is introduced during the DNA replication and transcription, by transiently cleaving and rejoining one strand of the DNA duplex. Introduces a single-strand break via transesterification at a target site in duplex DNA. The scissile phosphodiester is attacked by the catalytic tyrosine of the enzyme, resulting in the formation of a DNA-(5'-phosphotyrosyl)-enzyme intermediate and the expulsion of a 3'-OH DNA strand. The free DNA strand then undergoes passage around the unbroken strand, thus removing DNA supercoils. Finally, in the religation step, the DNA 3'-OH attacks the covalent intermediate to expel the active-site tyrosine and restore the DNA phosphodiester backbone.</text>
</comment>
<dbReference type="InterPro" id="IPR003602">
    <property type="entry name" value="Topo_IA_DNA-bd_dom"/>
</dbReference>
<evidence type="ECO:0000256" key="4">
    <source>
        <dbReference type="ARBA" id="ARBA00022771"/>
    </source>
</evidence>
<dbReference type="GO" id="GO:0006265">
    <property type="term" value="P:DNA topological change"/>
    <property type="evidence" value="ECO:0007669"/>
    <property type="project" value="UniProtKB-UniRule"/>
</dbReference>
<evidence type="ECO:0000256" key="2">
    <source>
        <dbReference type="ARBA" id="ARBA00009446"/>
    </source>
</evidence>
<dbReference type="SUPFAM" id="SSF56712">
    <property type="entry name" value="Prokaryotic type I DNA topoisomerase"/>
    <property type="match status" value="1"/>
</dbReference>
<dbReference type="Pfam" id="PF01396">
    <property type="entry name" value="Zn_ribbon_Top1"/>
    <property type="match status" value="3"/>
</dbReference>
<feature type="domain" description="Topo IA-type catalytic" evidence="12">
    <location>
        <begin position="132"/>
        <end position="557"/>
    </location>
</feature>
<dbReference type="SMART" id="SM00437">
    <property type="entry name" value="TOP1Ac"/>
    <property type="match status" value="1"/>
</dbReference>
<dbReference type="PRINTS" id="PR00417">
    <property type="entry name" value="PRTPISMRASEI"/>
</dbReference>
<keyword evidence="5" id="KW-0862">Zinc</keyword>
<proteinExistence type="inferred from homology"/>
<dbReference type="NCBIfam" id="TIGR01051">
    <property type="entry name" value="topA_bact"/>
    <property type="match status" value="1"/>
</dbReference>
<name>A0A2N2F4F2_9BACT</name>
<dbReference type="Gene3D" id="1.10.460.10">
    <property type="entry name" value="Topoisomerase I, domain 2"/>
    <property type="match status" value="1"/>
</dbReference>
<keyword evidence="8 10" id="KW-0238">DNA-binding</keyword>
<dbReference type="GO" id="GO:0005694">
    <property type="term" value="C:chromosome"/>
    <property type="evidence" value="ECO:0007669"/>
    <property type="project" value="InterPro"/>
</dbReference>
<dbReference type="AlphaFoldDB" id="A0A2N2F4F2"/>
<dbReference type="PROSITE" id="PS00396">
    <property type="entry name" value="TOPO_IA_1"/>
    <property type="match status" value="1"/>
</dbReference>
<feature type="site" description="Interaction with DNA" evidence="10">
    <location>
        <position position="488"/>
    </location>
</feature>
<comment type="similarity">
    <text evidence="2 10">Belongs to the type IA topoisomerase family.</text>
</comment>
<dbReference type="GO" id="GO:0003917">
    <property type="term" value="F:DNA topoisomerase type I (single strand cut, ATP-independent) activity"/>
    <property type="evidence" value="ECO:0007669"/>
    <property type="project" value="UniProtKB-UniRule"/>
</dbReference>
<dbReference type="Gene3D" id="3.40.50.140">
    <property type="match status" value="1"/>
</dbReference>
<evidence type="ECO:0000256" key="9">
    <source>
        <dbReference type="ARBA" id="ARBA00023235"/>
    </source>
</evidence>
<feature type="active site" description="O-(5'-phospho-DNA)-tyrosine intermediate" evidence="10">
    <location>
        <position position="292"/>
    </location>
</feature>
<comment type="caution">
    <text evidence="13">The sequence shown here is derived from an EMBL/GenBank/DDBJ whole genome shotgun (WGS) entry which is preliminary data.</text>
</comment>
<dbReference type="InterPro" id="IPR006171">
    <property type="entry name" value="TOPRIM_dom"/>
</dbReference>
<evidence type="ECO:0000256" key="5">
    <source>
        <dbReference type="ARBA" id="ARBA00022833"/>
    </source>
</evidence>
<keyword evidence="6" id="KW-0460">Magnesium</keyword>
<dbReference type="InterPro" id="IPR003601">
    <property type="entry name" value="Topo_IA_2"/>
</dbReference>
<evidence type="ECO:0000313" key="14">
    <source>
        <dbReference type="Proteomes" id="UP000233417"/>
    </source>
</evidence>
<feature type="site" description="Interaction with DNA" evidence="10">
    <location>
        <position position="143"/>
    </location>
</feature>
<dbReference type="Pfam" id="PF01131">
    <property type="entry name" value="Topoisom_bac"/>
    <property type="match status" value="1"/>
</dbReference>
<dbReference type="Pfam" id="PF01751">
    <property type="entry name" value="Toprim"/>
    <property type="match status" value="1"/>
</dbReference>
<sequence length="707" mass="81161">MAKQTKYKNLLIVESPAKAKTINKYLGPDYKVMATVGHVIDLPKSKLGVDVENKYEPLFETIYGKGKILKDLKKAIPKEGNVYLAMDPDREGEAIAWHVKTSLSIKGAKRVTFHEITKDAITEALKTPNEVNENLVEAQKARRVLDRLFGYKLSELLWKKIWYGLSAGRVQSVALRLIVEREEEREAFKPDEYWEFFVDVTKESEKLRIKLIKKDSKKYIPKTQEEVTKLQEELGESKYKVVDLVKKELKKSPYPPYTTSTLQQAANNVLGYSAKKTMATAQILYQAGYITYMRTDSVSLSQKAINEIRNLIPSRYGKEYLPESARYYKNRSKNAQEAHEAIRPSDFGITREYIKGKFGESEARLYDLIWKRAVSSQMKEKRVENITLYFEPTNKLKNIYTFSVGAQKTLFDGFRVVYGGNGDEEELLQEINNVKKEDIFDKKDFVTEQKFTQPKPRYTEASLVKKLESLGIGRPSTYATIISTIQAREYVEKEGKYLLPKDIGRVVTHFLKNNFKELVDYKYTAGVEEKLDGIAQGKVQYVPFIDKEYKPLIEDIEKADINVSKDDVVILSKSEEKCSECGSEMIVRLGRYGKFLSCSRFPECKGMKDLSGGEENLDLKKYAKPEKCPKCESKLVLKNSKYGKFWACERYPECKGTVPLLLNEICPECGKNLVERRSKWGRAFVGCSGYPDCKYIKKSVKKKVSKK</sequence>
<dbReference type="EC" id="5.6.2.1" evidence="10"/>
<keyword evidence="4" id="KW-0863">Zinc-finger</keyword>
<accession>A0A2N2F4F2</accession>
<dbReference type="InterPro" id="IPR034149">
    <property type="entry name" value="TOPRIM_TopoI"/>
</dbReference>
<feature type="site" description="Interaction with DNA" evidence="10">
    <location>
        <position position="151"/>
    </location>
</feature>
<protein>
    <recommendedName>
        <fullName evidence="10">DNA topoisomerase 1</fullName>
        <ecNumber evidence="10">5.6.2.1</ecNumber>
    </recommendedName>
    <alternativeName>
        <fullName evidence="10">DNA topoisomerase I</fullName>
    </alternativeName>
</protein>
<evidence type="ECO:0000256" key="10">
    <source>
        <dbReference type="HAMAP-Rule" id="MF_00952"/>
    </source>
</evidence>
<dbReference type="EMBL" id="PHAO01000001">
    <property type="protein sequence ID" value="PKN03057.1"/>
    <property type="molecule type" value="Genomic_DNA"/>
</dbReference>
<dbReference type="PROSITE" id="PS52039">
    <property type="entry name" value="TOPO_IA_2"/>
    <property type="match status" value="1"/>
</dbReference>
<dbReference type="PANTHER" id="PTHR42785">
    <property type="entry name" value="DNA TOPOISOMERASE, TYPE IA, CORE"/>
    <property type="match status" value="1"/>
</dbReference>
<evidence type="ECO:0000259" key="11">
    <source>
        <dbReference type="PROSITE" id="PS50880"/>
    </source>
</evidence>
<dbReference type="InterPro" id="IPR013826">
    <property type="entry name" value="Topo_IA_cen_sub3"/>
</dbReference>
<evidence type="ECO:0000256" key="7">
    <source>
        <dbReference type="ARBA" id="ARBA00023029"/>
    </source>
</evidence>
<feature type="site" description="Interaction with DNA" evidence="10">
    <location>
        <position position="158"/>
    </location>
</feature>